<dbReference type="InterPro" id="IPR036291">
    <property type="entry name" value="NAD(P)-bd_dom_sf"/>
</dbReference>
<dbReference type="EMBL" id="OY726394">
    <property type="protein sequence ID" value="CAJ1494386.1"/>
    <property type="molecule type" value="Genomic_DNA"/>
</dbReference>
<feature type="domain" description="6-phosphogluconate dehydrogenase NADP-binding" evidence="2">
    <location>
        <begin position="7"/>
        <end position="162"/>
    </location>
</feature>
<evidence type="ECO:0000259" key="1">
    <source>
        <dbReference type="Pfam" id="PF02627"/>
    </source>
</evidence>
<protein>
    <submittedName>
        <fullName evidence="4">NAD(P)-binding domain-containing protein</fullName>
    </submittedName>
</protein>
<feature type="domain" description="3-hydroxyisobutyrate dehydrogenase-like NAD-binding" evidence="3">
    <location>
        <begin position="165"/>
        <end position="271"/>
    </location>
</feature>
<dbReference type="Gene3D" id="1.20.1290.10">
    <property type="entry name" value="AhpD-like"/>
    <property type="match status" value="1"/>
</dbReference>
<dbReference type="PANTHER" id="PTHR43060:SF15">
    <property type="entry name" value="3-HYDROXYISOBUTYRATE DEHYDROGENASE-LIKE 1, MITOCHONDRIAL-RELATED"/>
    <property type="match status" value="1"/>
</dbReference>
<dbReference type="RefSeq" id="WP_308475711.1">
    <property type="nucleotide sequence ID" value="NZ_OY726394.1"/>
</dbReference>
<reference evidence="4 5" key="1">
    <citation type="submission" date="2023-08" db="EMBL/GenBank/DDBJ databases">
        <authorList>
            <person name="Folkvardsen B D."/>
            <person name="Norman A."/>
        </authorList>
    </citation>
    <scope>NUCLEOTIDE SEQUENCE [LARGE SCALE GENOMIC DNA]</scope>
    <source>
        <strain evidence="4 5">Mu0083</strain>
    </source>
</reference>
<dbReference type="Proteomes" id="UP001190336">
    <property type="component" value="Chromosome"/>
</dbReference>
<dbReference type="PANTHER" id="PTHR43060">
    <property type="entry name" value="3-HYDROXYISOBUTYRATE DEHYDROGENASE-LIKE 1, MITOCHONDRIAL-RELATED"/>
    <property type="match status" value="1"/>
</dbReference>
<dbReference type="Gene3D" id="3.40.50.720">
    <property type="entry name" value="NAD(P)-binding Rossmann-like Domain"/>
    <property type="match status" value="1"/>
</dbReference>
<dbReference type="SUPFAM" id="SSF51735">
    <property type="entry name" value="NAD(P)-binding Rossmann-fold domains"/>
    <property type="match status" value="1"/>
</dbReference>
<dbReference type="SUPFAM" id="SSF69118">
    <property type="entry name" value="AhpD-like"/>
    <property type="match status" value="1"/>
</dbReference>
<dbReference type="Pfam" id="PF02627">
    <property type="entry name" value="CMD"/>
    <property type="match status" value="1"/>
</dbReference>
<dbReference type="Pfam" id="PF14833">
    <property type="entry name" value="NAD_binding_11"/>
    <property type="match status" value="1"/>
</dbReference>
<dbReference type="InterPro" id="IPR029032">
    <property type="entry name" value="AhpD-like"/>
</dbReference>
<evidence type="ECO:0000313" key="4">
    <source>
        <dbReference type="EMBL" id="CAJ1494386.1"/>
    </source>
</evidence>
<evidence type="ECO:0000259" key="2">
    <source>
        <dbReference type="Pfam" id="PF03446"/>
    </source>
</evidence>
<dbReference type="InterPro" id="IPR029154">
    <property type="entry name" value="HIBADH-like_NADP-bd"/>
</dbReference>
<dbReference type="InterPro" id="IPR008927">
    <property type="entry name" value="6-PGluconate_DH-like_C_sf"/>
</dbReference>
<dbReference type="InterPro" id="IPR003779">
    <property type="entry name" value="CMD-like"/>
</dbReference>
<evidence type="ECO:0000313" key="5">
    <source>
        <dbReference type="Proteomes" id="UP001190336"/>
    </source>
</evidence>
<keyword evidence="5" id="KW-1185">Reference proteome</keyword>
<dbReference type="Gene3D" id="1.10.1040.10">
    <property type="entry name" value="N-(1-d-carboxylethyl)-l-norvaline Dehydrogenase, domain 2"/>
    <property type="match status" value="1"/>
</dbReference>
<dbReference type="SUPFAM" id="SSF48179">
    <property type="entry name" value="6-phosphogluconate dehydrogenase C-terminal domain-like"/>
    <property type="match status" value="1"/>
</dbReference>
<sequence length="406" mass="42283">MSELRAGVVGLGMIGGGVAVSLARSGRIPAVYDIRPGAADDLAGVPEQAATIAEVARDSDVVLVATLTAEQAREVIAGDDGILSAAHDGLVVALLSTVDLDAVTELAARCEGAGVGFLDAGVTGGTQAAENGLTVMVGGPEEVFARAKPVFDDFAKIVVHCGDTGTGMVTKLARNALTYSMWAAVREAASIADAGGVTLDKLLEVISNTDGGTSPLTLLQVHAAGIEVPEERVDSAVALAEKDLAAAQAFAGSVGLEVPIVDIARPRMRAVYDGTLPEPLPGEPWQRGLAMMDRVYGPGYSKQVPDGVTIPSVVTTVEHLFGQILSRPYLTLRDRRLLTFGVTAMVGRADLLQTQLRGAMANQEFTVDQLREIVLQLMHYAGWPNATAVQAAFEEAIGQYAVPQSS</sequence>
<dbReference type="InterPro" id="IPR013328">
    <property type="entry name" value="6PGD_dom2"/>
</dbReference>
<dbReference type="InterPro" id="IPR006115">
    <property type="entry name" value="6PGDH_NADP-bd"/>
</dbReference>
<gene>
    <name evidence="4" type="ORF">MU0083_000791</name>
</gene>
<evidence type="ECO:0000259" key="3">
    <source>
        <dbReference type="Pfam" id="PF14833"/>
    </source>
</evidence>
<proteinExistence type="predicted"/>
<accession>A0ABM9L884</accession>
<feature type="domain" description="Carboxymuconolactone decarboxylase-like" evidence="1">
    <location>
        <begin position="314"/>
        <end position="394"/>
    </location>
</feature>
<organism evidence="4 5">
    <name type="scientific">[Mycobacterium] kokjensenii</name>
    <dbReference type="NCBI Taxonomy" id="3064287"/>
    <lineage>
        <taxon>Bacteria</taxon>
        <taxon>Bacillati</taxon>
        <taxon>Actinomycetota</taxon>
        <taxon>Actinomycetes</taxon>
        <taxon>Mycobacteriales</taxon>
        <taxon>Mycobacteriaceae</taxon>
        <taxon>Mycolicibacter</taxon>
    </lineage>
</organism>
<dbReference type="Pfam" id="PF03446">
    <property type="entry name" value="NAD_binding_2"/>
    <property type="match status" value="1"/>
</dbReference>
<name>A0ABM9L884_9MYCO</name>